<reference evidence="1 2" key="1">
    <citation type="journal article" date="2014" name="PLoS Genet.">
        <title>The Genome of Spironucleus salmonicida Highlights a Fish Pathogen Adapted to Fluctuating Environments.</title>
        <authorList>
            <person name="Xu F."/>
            <person name="Jerlstrom-Hultqvist J."/>
            <person name="Einarsson E."/>
            <person name="Astvaldsson A."/>
            <person name="Svard S.G."/>
            <person name="Andersson J.O."/>
        </authorList>
    </citation>
    <scope>NUCLEOTIDE SEQUENCE</scope>
    <source>
        <strain evidence="2">ATCC 50377</strain>
    </source>
</reference>
<evidence type="ECO:0000313" key="3">
    <source>
        <dbReference type="Proteomes" id="UP000018208"/>
    </source>
</evidence>
<sequence length="117" mass="13230">MKNHYFRAATDYHDAAQAIVAQFSSPEDPRIVTMPSLCGKDSRCGAAHAAVMLRPDLEDLIVQEFNVEAGSANCIEILRLKKLTCVECVQLVGQFLDDFLVDEKKIAQDIWWKEMKE</sequence>
<gene>
    <name evidence="1" type="ORF">SS50377_17532</name>
    <name evidence="2" type="ORF">SS50377_26205</name>
</gene>
<dbReference type="AlphaFoldDB" id="V6LGL8"/>
<name>V6LGL8_9EUKA</name>
<keyword evidence="3" id="KW-1185">Reference proteome</keyword>
<accession>V6LGL8</accession>
<dbReference type="Proteomes" id="UP000018208">
    <property type="component" value="Unassembled WGS sequence"/>
</dbReference>
<organism evidence="1">
    <name type="scientific">Spironucleus salmonicida</name>
    <dbReference type="NCBI Taxonomy" id="348837"/>
    <lineage>
        <taxon>Eukaryota</taxon>
        <taxon>Metamonada</taxon>
        <taxon>Diplomonadida</taxon>
        <taxon>Hexamitidae</taxon>
        <taxon>Hexamitinae</taxon>
        <taxon>Spironucleus</taxon>
    </lineage>
</organism>
<proteinExistence type="predicted"/>
<dbReference type="EMBL" id="AUWU02000006">
    <property type="protein sequence ID" value="KAH0572004.1"/>
    <property type="molecule type" value="Genomic_DNA"/>
</dbReference>
<dbReference type="EMBL" id="KI546153">
    <property type="protein sequence ID" value="EST42846.1"/>
    <property type="molecule type" value="Genomic_DNA"/>
</dbReference>
<protein>
    <submittedName>
        <fullName evidence="1">Uncharacterized protein</fullName>
    </submittedName>
</protein>
<evidence type="ECO:0000313" key="1">
    <source>
        <dbReference type="EMBL" id="EST42846.1"/>
    </source>
</evidence>
<evidence type="ECO:0000313" key="2">
    <source>
        <dbReference type="EMBL" id="KAH0572004.1"/>
    </source>
</evidence>
<reference evidence="2" key="2">
    <citation type="submission" date="2020-12" db="EMBL/GenBank/DDBJ databases">
        <title>New Spironucleus salmonicida genome in near-complete chromosomes.</title>
        <authorList>
            <person name="Xu F."/>
            <person name="Kurt Z."/>
            <person name="Jimenez-Gonzalez A."/>
            <person name="Astvaldsson A."/>
            <person name="Andersson J.O."/>
            <person name="Svard S.G."/>
        </authorList>
    </citation>
    <scope>NUCLEOTIDE SEQUENCE</scope>
    <source>
        <strain evidence="2">ATCC 50377</strain>
    </source>
</reference>
<dbReference type="VEuPathDB" id="GiardiaDB:SS50377_26205"/>